<gene>
    <name evidence="2" type="ORF">GCM10009533_71850</name>
</gene>
<dbReference type="Proteomes" id="UP001500729">
    <property type="component" value="Unassembled WGS sequence"/>
</dbReference>
<evidence type="ECO:0000256" key="1">
    <source>
        <dbReference type="SAM" id="MobiDB-lite"/>
    </source>
</evidence>
<evidence type="ECO:0000313" key="2">
    <source>
        <dbReference type="EMBL" id="GAA0565960.1"/>
    </source>
</evidence>
<name>A0ABP3PEG8_SACER</name>
<evidence type="ECO:0000313" key="3">
    <source>
        <dbReference type="Proteomes" id="UP001500729"/>
    </source>
</evidence>
<protein>
    <recommendedName>
        <fullName evidence="4">Secreted protein</fullName>
    </recommendedName>
</protein>
<reference evidence="3" key="1">
    <citation type="journal article" date="2019" name="Int. J. Syst. Evol. Microbiol.">
        <title>The Global Catalogue of Microorganisms (GCM) 10K type strain sequencing project: providing services to taxonomists for standard genome sequencing and annotation.</title>
        <authorList>
            <consortium name="The Broad Institute Genomics Platform"/>
            <consortium name="The Broad Institute Genome Sequencing Center for Infectious Disease"/>
            <person name="Wu L."/>
            <person name="Ma J."/>
        </authorList>
    </citation>
    <scope>NUCLEOTIDE SEQUENCE [LARGE SCALE GENOMIC DNA]</scope>
    <source>
        <strain evidence="3">JCM 10303</strain>
    </source>
</reference>
<dbReference type="EMBL" id="BAAAGS010000124">
    <property type="protein sequence ID" value="GAA0565960.1"/>
    <property type="molecule type" value="Genomic_DNA"/>
</dbReference>
<sequence length="73" mass="7575">MISASSAVWLILVIVAVASARASDSVKMVITGPPSTRADLRRRHPLQGGSASEGERGGRSLQVTEAGMAARTK</sequence>
<comment type="caution">
    <text evidence="2">The sequence shown here is derived from an EMBL/GenBank/DDBJ whole genome shotgun (WGS) entry which is preliminary data.</text>
</comment>
<feature type="region of interest" description="Disordered" evidence="1">
    <location>
        <begin position="31"/>
        <end position="73"/>
    </location>
</feature>
<evidence type="ECO:0008006" key="4">
    <source>
        <dbReference type="Google" id="ProtNLM"/>
    </source>
</evidence>
<organism evidence="2 3">
    <name type="scientific">Saccharopolyspora erythraea</name>
    <name type="common">Streptomyces erythraeus</name>
    <dbReference type="NCBI Taxonomy" id="1836"/>
    <lineage>
        <taxon>Bacteria</taxon>
        <taxon>Bacillati</taxon>
        <taxon>Actinomycetota</taxon>
        <taxon>Actinomycetes</taxon>
        <taxon>Pseudonocardiales</taxon>
        <taxon>Pseudonocardiaceae</taxon>
        <taxon>Saccharopolyspora</taxon>
    </lineage>
</organism>
<keyword evidence="3" id="KW-1185">Reference proteome</keyword>
<proteinExistence type="predicted"/>
<accession>A0ABP3PEG8</accession>